<gene>
    <name evidence="8" type="ORF">RDB_LOCUS157714</name>
</gene>
<dbReference type="PANTHER" id="PTHR21324">
    <property type="entry name" value="FASTING-INDUCIBLE INTEGRAL MEMBRANE PROTEIN TM6P1-RELATED"/>
    <property type="match status" value="1"/>
</dbReference>
<feature type="transmembrane region" description="Helical" evidence="6">
    <location>
        <begin position="61"/>
        <end position="86"/>
    </location>
</feature>
<dbReference type="InterPro" id="IPR019402">
    <property type="entry name" value="CWH43_N"/>
</dbReference>
<dbReference type="InterPro" id="IPR050911">
    <property type="entry name" value="DRAM/TMEM150_Autophagy_Mod"/>
</dbReference>
<dbReference type="AlphaFoldDB" id="A0A8H3CXU6"/>
<evidence type="ECO:0000256" key="3">
    <source>
        <dbReference type="ARBA" id="ARBA00022989"/>
    </source>
</evidence>
<evidence type="ECO:0000256" key="1">
    <source>
        <dbReference type="ARBA" id="ARBA00004127"/>
    </source>
</evidence>
<feature type="domain" description="CWH43-like N-terminal" evidence="7">
    <location>
        <begin position="19"/>
        <end position="247"/>
    </location>
</feature>
<dbReference type="GO" id="GO:0005886">
    <property type="term" value="C:plasma membrane"/>
    <property type="evidence" value="ECO:0007669"/>
    <property type="project" value="TreeGrafter"/>
</dbReference>
<keyword evidence="3 6" id="KW-1133">Transmembrane helix</keyword>
<keyword evidence="2 6" id="KW-0812">Transmembrane</keyword>
<evidence type="ECO:0000256" key="6">
    <source>
        <dbReference type="SAM" id="Phobius"/>
    </source>
</evidence>
<feature type="transmembrane region" description="Helical" evidence="6">
    <location>
        <begin position="194"/>
        <end position="216"/>
    </location>
</feature>
<evidence type="ECO:0000256" key="2">
    <source>
        <dbReference type="ARBA" id="ARBA00022692"/>
    </source>
</evidence>
<feature type="transmembrane region" description="Helical" evidence="6">
    <location>
        <begin position="141"/>
        <end position="163"/>
    </location>
</feature>
<protein>
    <recommendedName>
        <fullName evidence="7">CWH43-like N-terminal domain-containing protein</fullName>
    </recommendedName>
</protein>
<feature type="transmembrane region" description="Helical" evidence="6">
    <location>
        <begin position="21"/>
        <end position="41"/>
    </location>
</feature>
<comment type="caution">
    <text evidence="8">The sequence shown here is derived from an EMBL/GenBank/DDBJ whole genome shotgun (WGS) entry which is preliminary data.</text>
</comment>
<evidence type="ECO:0000313" key="8">
    <source>
        <dbReference type="EMBL" id="CAE6504411.1"/>
    </source>
</evidence>
<feature type="region of interest" description="Disordered" evidence="5">
    <location>
        <begin position="270"/>
        <end position="304"/>
    </location>
</feature>
<name>A0A8H3CXU6_9AGAM</name>
<evidence type="ECO:0000256" key="5">
    <source>
        <dbReference type="SAM" id="MobiDB-lite"/>
    </source>
</evidence>
<feature type="compositionally biased region" description="Polar residues" evidence="5">
    <location>
        <begin position="280"/>
        <end position="304"/>
    </location>
</feature>
<keyword evidence="4 6" id="KW-0472">Membrane</keyword>
<dbReference type="PANTHER" id="PTHR21324:SF2">
    <property type="entry name" value="EG:22E5.9 PROTEIN"/>
    <property type="match status" value="1"/>
</dbReference>
<evidence type="ECO:0000256" key="4">
    <source>
        <dbReference type="ARBA" id="ARBA00023136"/>
    </source>
</evidence>
<evidence type="ECO:0000313" key="9">
    <source>
        <dbReference type="Proteomes" id="UP000663888"/>
    </source>
</evidence>
<accession>A0A8H3CXU6</accession>
<dbReference type="Proteomes" id="UP000663888">
    <property type="component" value="Unassembled WGS sequence"/>
</dbReference>
<dbReference type="Pfam" id="PF10277">
    <property type="entry name" value="Frag1"/>
    <property type="match status" value="1"/>
</dbReference>
<feature type="transmembrane region" description="Helical" evidence="6">
    <location>
        <begin position="107"/>
        <end position="129"/>
    </location>
</feature>
<proteinExistence type="predicted"/>
<dbReference type="GO" id="GO:0012505">
    <property type="term" value="C:endomembrane system"/>
    <property type="evidence" value="ECO:0007669"/>
    <property type="project" value="UniProtKB-SubCell"/>
</dbReference>
<feature type="transmembrane region" description="Helical" evidence="6">
    <location>
        <begin position="222"/>
        <end position="243"/>
    </location>
</feature>
<dbReference type="EMBL" id="CAJMWX010001756">
    <property type="protein sequence ID" value="CAE6504411.1"/>
    <property type="molecule type" value="Genomic_DNA"/>
</dbReference>
<organism evidence="8 9">
    <name type="scientific">Rhizoctonia solani</name>
    <dbReference type="NCBI Taxonomy" id="456999"/>
    <lineage>
        <taxon>Eukaryota</taxon>
        <taxon>Fungi</taxon>
        <taxon>Dikarya</taxon>
        <taxon>Basidiomycota</taxon>
        <taxon>Agaricomycotina</taxon>
        <taxon>Agaricomycetes</taxon>
        <taxon>Cantharellales</taxon>
        <taxon>Ceratobasidiaceae</taxon>
        <taxon>Rhizoctonia</taxon>
    </lineage>
</organism>
<comment type="subcellular location">
    <subcellularLocation>
        <location evidence="1">Endomembrane system</location>
        <topology evidence="1">Multi-pass membrane protein</topology>
    </subcellularLocation>
</comment>
<evidence type="ECO:0000259" key="7">
    <source>
        <dbReference type="Pfam" id="PF10277"/>
    </source>
</evidence>
<sequence>MTQFRLGGIYRLMYGFHAWQFPLAAAFMWAATLTAMIITWAAEGKPVYASQDGSIPYISDIGASFLKPLFVVGSVITGLGFFLTVLAERVYREKGRLLPNVRRRGRVMGIISCICALIAAAGLSLLAGFDTLRHTTLHRLFLLIFMLGTVLSAIATTVEFLVLRREARHAAGLADVTDFTFNIAKMVQGLTGSYIAKLVIVVIEVGLSIAFGITMYKSSNEVAAVLEWTIAYIFVFFLLSFYFDLRPAAGSPKGKYDVSGIVGAGSRAGSRAELGRVERPSTSLRGSDQGTPEMSQVGSNANRV</sequence>
<reference evidence="8" key="1">
    <citation type="submission" date="2021-01" db="EMBL/GenBank/DDBJ databases">
        <authorList>
            <person name="Kaushik A."/>
        </authorList>
    </citation>
    <scope>NUCLEOTIDE SEQUENCE</scope>
    <source>
        <strain evidence="8">AG4-R118</strain>
    </source>
</reference>